<dbReference type="InterPro" id="IPR036770">
    <property type="entry name" value="Ankyrin_rpt-contain_sf"/>
</dbReference>
<keyword evidence="4" id="KW-0479">Metal-binding</keyword>
<name>A0A835W508_9CHLO</name>
<dbReference type="Proteomes" id="UP000613740">
    <property type="component" value="Unassembled WGS sequence"/>
</dbReference>
<dbReference type="InterPro" id="IPR002867">
    <property type="entry name" value="IBR_dom"/>
</dbReference>
<proteinExistence type="predicted"/>
<keyword evidence="12" id="KW-1185">Reference proteome</keyword>
<dbReference type="PANTHER" id="PTHR11685">
    <property type="entry name" value="RBR FAMILY RING FINGER AND IBR DOMAIN-CONTAINING"/>
    <property type="match status" value="1"/>
</dbReference>
<dbReference type="CDD" id="cd22582">
    <property type="entry name" value="BRcat_RBR_unk"/>
    <property type="match status" value="1"/>
</dbReference>
<dbReference type="Pfam" id="PF26200">
    <property type="entry name" value="Rcat_RNF216"/>
    <property type="match status" value="1"/>
</dbReference>
<sequence>MAAGRPLPPSPQVAPGRCRCRCLLHGWGSGGGGRQRRRPGAGHATAAATAVTAPAGCGWCPVWRSRRNGQQCVLAAAARSTTPDWLDKVHSCSGRRAASAGRPQGRPPTTQLPAAVLPHTEDVCRQLSRRGFWASLSVAGWLTVAAAGQAGILADMLKLAGVLFSDAVAAAEAGHLECLRVALHHVPRSDLKSVIMAALRSGHEHTAKWLVSHLLPPTPPPPGRHVALATRLLASAAESGSAALVRWLADDRELRCGLLSPEVLLAAVRSGCCELVAWLAAQGCSAARTRPAAAAAAGPYTQPPVPRSGGAADGGCGRELPRDVLLRGVAGRAEEQALAELEVLAAIPPSQRLYCPHPDCSALMERPDAGRPLLLVAGNERPETCLSCLRQFCAQCSIPGWHTGLTCAQYQALPPHQRLQASAEDAAILALVAACRWRRCPSCAHVVERSHGCNRMRCRCGARFCYACGTAFREGAVAACTCPYWGPAAAAAAAVAWPGAPGPQVAIAAAQPAVAARLDVAGAAAVRAAPAPAMARPAAATAAATAVPPVAAVRVAPAPAMARPAAATAAAAAVPPVAAVRAAPAPAMARPAAATAAATAVPPVAAVRAAPAPAMARPAAATVAAAAVPPVAAVRAAPAPAMARPAAATVAAAAVPPVDRQPPAARPRTAEGSPMMNFVGTAVTPTVMASAVTAALAIAPMASGGGQQPDPPLPLPPVPPLLSSLPAPLPADALPPLLDWVTSAGMRPVAVQSILGQHCSPEVRRVVAAAARLALAEREEAAAAASSHARWKKGTGSRAAVHDLGPPGLGSNASGHGSAGVRRRAGGAASLSRPATAALHAAAGGARRGGAALASAVVSGGPGNRLRQRYQPWQWRNARC</sequence>
<evidence type="ECO:0000256" key="1">
    <source>
        <dbReference type="ARBA" id="ARBA00001798"/>
    </source>
</evidence>
<evidence type="ECO:0000313" key="12">
    <source>
        <dbReference type="Proteomes" id="UP000613740"/>
    </source>
</evidence>
<dbReference type="CDD" id="cd22584">
    <property type="entry name" value="Rcat_RBR_unk"/>
    <property type="match status" value="1"/>
</dbReference>
<dbReference type="InterPro" id="IPR044066">
    <property type="entry name" value="TRIAD_supradom"/>
</dbReference>
<dbReference type="GO" id="GO:0061630">
    <property type="term" value="F:ubiquitin protein ligase activity"/>
    <property type="evidence" value="ECO:0007669"/>
    <property type="project" value="UniProtKB-EC"/>
</dbReference>
<evidence type="ECO:0000256" key="8">
    <source>
        <dbReference type="ARBA" id="ARBA00022833"/>
    </source>
</evidence>
<organism evidence="11 12">
    <name type="scientific">Chlamydomonas schloesseri</name>
    <dbReference type="NCBI Taxonomy" id="2026947"/>
    <lineage>
        <taxon>Eukaryota</taxon>
        <taxon>Viridiplantae</taxon>
        <taxon>Chlorophyta</taxon>
        <taxon>core chlorophytes</taxon>
        <taxon>Chlorophyceae</taxon>
        <taxon>CS clade</taxon>
        <taxon>Chlamydomonadales</taxon>
        <taxon>Chlamydomonadaceae</taxon>
        <taxon>Chlamydomonas</taxon>
    </lineage>
</organism>
<keyword evidence="7" id="KW-0833">Ubl conjugation pathway</keyword>
<evidence type="ECO:0000259" key="10">
    <source>
        <dbReference type="PROSITE" id="PS51873"/>
    </source>
</evidence>
<evidence type="ECO:0000256" key="6">
    <source>
        <dbReference type="ARBA" id="ARBA00022771"/>
    </source>
</evidence>
<dbReference type="Pfam" id="PF01485">
    <property type="entry name" value="IBR"/>
    <property type="match status" value="1"/>
</dbReference>
<dbReference type="GO" id="GO:0016567">
    <property type="term" value="P:protein ubiquitination"/>
    <property type="evidence" value="ECO:0007669"/>
    <property type="project" value="InterPro"/>
</dbReference>
<evidence type="ECO:0000313" key="11">
    <source>
        <dbReference type="EMBL" id="KAG2437563.1"/>
    </source>
</evidence>
<evidence type="ECO:0000256" key="7">
    <source>
        <dbReference type="ARBA" id="ARBA00022786"/>
    </source>
</evidence>
<dbReference type="EMBL" id="JAEHOD010000046">
    <property type="protein sequence ID" value="KAG2437563.1"/>
    <property type="molecule type" value="Genomic_DNA"/>
</dbReference>
<keyword evidence="3" id="KW-0808">Transferase</keyword>
<protein>
    <recommendedName>
        <fullName evidence="2">RBR-type E3 ubiquitin transferase</fullName>
        <ecNumber evidence="2">2.3.2.31</ecNumber>
    </recommendedName>
</protein>
<evidence type="ECO:0000256" key="3">
    <source>
        <dbReference type="ARBA" id="ARBA00022679"/>
    </source>
</evidence>
<evidence type="ECO:0000256" key="5">
    <source>
        <dbReference type="ARBA" id="ARBA00022737"/>
    </source>
</evidence>
<accession>A0A835W508</accession>
<comment type="caution">
    <text evidence="11">The sequence shown here is derived from an EMBL/GenBank/DDBJ whole genome shotgun (WGS) entry which is preliminary data.</text>
</comment>
<keyword evidence="5" id="KW-0677">Repeat</keyword>
<reference evidence="11" key="1">
    <citation type="journal article" date="2020" name="bioRxiv">
        <title>Comparative genomics of Chlamydomonas.</title>
        <authorList>
            <person name="Craig R.J."/>
            <person name="Hasan A.R."/>
            <person name="Ness R.W."/>
            <person name="Keightley P.D."/>
        </authorList>
    </citation>
    <scope>NUCLEOTIDE SEQUENCE</scope>
    <source>
        <strain evidence="11">CCAP 11/173</strain>
    </source>
</reference>
<feature type="domain" description="RING-type" evidence="10">
    <location>
        <begin position="156"/>
        <end position="486"/>
    </location>
</feature>
<comment type="catalytic activity">
    <reaction evidence="1">
        <text>[E2 ubiquitin-conjugating enzyme]-S-ubiquitinyl-L-cysteine + [acceptor protein]-L-lysine = [E2 ubiquitin-conjugating enzyme]-L-cysteine + [acceptor protein]-N(6)-ubiquitinyl-L-lysine.</text>
        <dbReference type="EC" id="2.3.2.31"/>
    </reaction>
</comment>
<dbReference type="OrthoDB" id="9977870at2759"/>
<dbReference type="SMART" id="SM00647">
    <property type="entry name" value="IBR"/>
    <property type="match status" value="2"/>
</dbReference>
<dbReference type="AlphaFoldDB" id="A0A835W508"/>
<feature type="compositionally biased region" description="Low complexity" evidence="9">
    <location>
        <begin position="813"/>
        <end position="828"/>
    </location>
</feature>
<dbReference type="SUPFAM" id="SSF57850">
    <property type="entry name" value="RING/U-box"/>
    <property type="match status" value="1"/>
</dbReference>
<dbReference type="PROSITE" id="PS51873">
    <property type="entry name" value="TRIAD"/>
    <property type="match status" value="1"/>
</dbReference>
<keyword evidence="8" id="KW-0862">Zinc</keyword>
<gene>
    <name evidence="11" type="ORF">HYH02_011205</name>
</gene>
<dbReference type="EC" id="2.3.2.31" evidence="2"/>
<evidence type="ECO:0000256" key="2">
    <source>
        <dbReference type="ARBA" id="ARBA00012251"/>
    </source>
</evidence>
<keyword evidence="6" id="KW-0863">Zinc-finger</keyword>
<evidence type="ECO:0000256" key="4">
    <source>
        <dbReference type="ARBA" id="ARBA00022723"/>
    </source>
</evidence>
<feature type="region of interest" description="Disordered" evidence="9">
    <location>
        <begin position="784"/>
        <end position="828"/>
    </location>
</feature>
<dbReference type="Gene3D" id="1.20.120.1750">
    <property type="match status" value="1"/>
</dbReference>
<evidence type="ECO:0000256" key="9">
    <source>
        <dbReference type="SAM" id="MobiDB-lite"/>
    </source>
</evidence>
<dbReference type="GO" id="GO:0008270">
    <property type="term" value="F:zinc ion binding"/>
    <property type="evidence" value="ECO:0007669"/>
    <property type="project" value="UniProtKB-KW"/>
</dbReference>
<dbReference type="Gene3D" id="1.25.40.20">
    <property type="entry name" value="Ankyrin repeat-containing domain"/>
    <property type="match status" value="1"/>
</dbReference>
<dbReference type="InterPro" id="IPR031127">
    <property type="entry name" value="E3_UB_ligase_RBR"/>
</dbReference>